<proteinExistence type="predicted"/>
<gene>
    <name evidence="2" type="ORF">AVEN_67591_1</name>
</gene>
<evidence type="ECO:0000313" key="2">
    <source>
        <dbReference type="EMBL" id="GBN93878.1"/>
    </source>
</evidence>
<organism evidence="2 3">
    <name type="scientific">Araneus ventricosus</name>
    <name type="common">Orbweaver spider</name>
    <name type="synonym">Epeira ventricosa</name>
    <dbReference type="NCBI Taxonomy" id="182803"/>
    <lineage>
        <taxon>Eukaryota</taxon>
        <taxon>Metazoa</taxon>
        <taxon>Ecdysozoa</taxon>
        <taxon>Arthropoda</taxon>
        <taxon>Chelicerata</taxon>
        <taxon>Arachnida</taxon>
        <taxon>Araneae</taxon>
        <taxon>Araneomorphae</taxon>
        <taxon>Entelegynae</taxon>
        <taxon>Araneoidea</taxon>
        <taxon>Araneidae</taxon>
        <taxon>Araneus</taxon>
    </lineage>
</organism>
<keyword evidence="3" id="KW-1185">Reference proteome</keyword>
<dbReference type="Proteomes" id="UP000499080">
    <property type="component" value="Unassembled WGS sequence"/>
</dbReference>
<dbReference type="AlphaFoldDB" id="A0A4Y2SZT0"/>
<sequence length="33" mass="3320">IVDVYESSNGKNSASGPEAEAARPLGLQSSSTP</sequence>
<comment type="caution">
    <text evidence="2">The sequence shown here is derived from an EMBL/GenBank/DDBJ whole genome shotgun (WGS) entry which is preliminary data.</text>
</comment>
<feature type="region of interest" description="Disordered" evidence="1">
    <location>
        <begin position="1"/>
        <end position="33"/>
    </location>
</feature>
<feature type="compositionally biased region" description="Polar residues" evidence="1">
    <location>
        <begin position="1"/>
        <end position="15"/>
    </location>
</feature>
<name>A0A4Y2SZT0_ARAVE</name>
<evidence type="ECO:0000313" key="3">
    <source>
        <dbReference type="Proteomes" id="UP000499080"/>
    </source>
</evidence>
<protein>
    <submittedName>
        <fullName evidence="2">Uncharacterized protein</fullName>
    </submittedName>
</protein>
<feature type="non-terminal residue" evidence="2">
    <location>
        <position position="1"/>
    </location>
</feature>
<reference evidence="2 3" key="1">
    <citation type="journal article" date="2019" name="Sci. Rep.">
        <title>Orb-weaving spider Araneus ventricosus genome elucidates the spidroin gene catalogue.</title>
        <authorList>
            <person name="Kono N."/>
            <person name="Nakamura H."/>
            <person name="Ohtoshi R."/>
            <person name="Moran D.A.P."/>
            <person name="Shinohara A."/>
            <person name="Yoshida Y."/>
            <person name="Fujiwara M."/>
            <person name="Mori M."/>
            <person name="Tomita M."/>
            <person name="Arakawa K."/>
        </authorList>
    </citation>
    <scope>NUCLEOTIDE SEQUENCE [LARGE SCALE GENOMIC DNA]</scope>
</reference>
<accession>A0A4Y2SZT0</accession>
<dbReference type="EMBL" id="BGPR01025192">
    <property type="protein sequence ID" value="GBN93878.1"/>
    <property type="molecule type" value="Genomic_DNA"/>
</dbReference>
<evidence type="ECO:0000256" key="1">
    <source>
        <dbReference type="SAM" id="MobiDB-lite"/>
    </source>
</evidence>